<name>A0ABD3B6E3_9GENT</name>
<dbReference type="PANTHER" id="PTHR33021">
    <property type="entry name" value="BLUE COPPER PROTEIN"/>
    <property type="match status" value="1"/>
</dbReference>
<dbReference type="Gene3D" id="2.60.40.420">
    <property type="entry name" value="Cupredoxins - blue copper proteins"/>
    <property type="match status" value="1"/>
</dbReference>
<dbReference type="InterPro" id="IPR003245">
    <property type="entry name" value="Phytocyanin_dom"/>
</dbReference>
<dbReference type="InterPro" id="IPR028871">
    <property type="entry name" value="BlueCu_1_BS"/>
</dbReference>
<evidence type="ECO:0000256" key="1">
    <source>
        <dbReference type="ARBA" id="ARBA00022723"/>
    </source>
</evidence>
<dbReference type="CDD" id="cd04216">
    <property type="entry name" value="Phytocyanin"/>
    <property type="match status" value="1"/>
</dbReference>
<dbReference type="FunFam" id="2.60.40.420:FF:000003">
    <property type="entry name" value="Blue copper"/>
    <property type="match status" value="1"/>
</dbReference>
<dbReference type="EMBL" id="JBJUIK010000001">
    <property type="protein sequence ID" value="KAL3539099.1"/>
    <property type="molecule type" value="Genomic_DNA"/>
</dbReference>
<comment type="caution">
    <text evidence="6">The sequence shown here is derived from an EMBL/GenBank/DDBJ whole genome shotgun (WGS) entry which is preliminary data.</text>
</comment>
<dbReference type="SUPFAM" id="SSF49503">
    <property type="entry name" value="Cupredoxins"/>
    <property type="match status" value="1"/>
</dbReference>
<feature type="chain" id="PRO_5044807900" description="Phytocyanin domain-containing protein" evidence="4">
    <location>
        <begin position="30"/>
        <end position="176"/>
    </location>
</feature>
<evidence type="ECO:0000256" key="2">
    <source>
        <dbReference type="ARBA" id="ARBA00023008"/>
    </source>
</evidence>
<gene>
    <name evidence="6" type="ORF">ACH5RR_002465</name>
</gene>
<evidence type="ECO:0000259" key="5">
    <source>
        <dbReference type="PROSITE" id="PS51485"/>
    </source>
</evidence>
<dbReference type="GO" id="GO:0046872">
    <property type="term" value="F:metal ion binding"/>
    <property type="evidence" value="ECO:0007669"/>
    <property type="project" value="UniProtKB-KW"/>
</dbReference>
<protein>
    <recommendedName>
        <fullName evidence="5">Phytocyanin domain-containing protein</fullName>
    </recommendedName>
</protein>
<dbReference type="AlphaFoldDB" id="A0ABD3B6E3"/>
<sequence>MQEIMVSNIFFSFLLASLVYLLLLHGAKCETYTVGDEDHWSTGVNYLTWSGKYNFVVADILVFVYPKGAHDVNEVTEATFRSCNASNGVLSKYNSGNDQIKLTDAKKYWFICDIPGHCLGGMRFAINVTEASAAANTNNTTGSNPTTTPNKSCASERGRTMIYLLLLCGLLLKILG</sequence>
<keyword evidence="3" id="KW-0325">Glycoprotein</keyword>
<keyword evidence="1" id="KW-0479">Metal-binding</keyword>
<feature type="domain" description="Phytocyanin" evidence="5">
    <location>
        <begin position="30"/>
        <end position="130"/>
    </location>
</feature>
<evidence type="ECO:0000256" key="3">
    <source>
        <dbReference type="ARBA" id="ARBA00023180"/>
    </source>
</evidence>
<reference evidence="6 7" key="1">
    <citation type="submission" date="2024-11" db="EMBL/GenBank/DDBJ databases">
        <title>A near-complete genome assembly of Cinchona calisaya.</title>
        <authorList>
            <person name="Lian D.C."/>
            <person name="Zhao X.W."/>
            <person name="Wei L."/>
        </authorList>
    </citation>
    <scope>NUCLEOTIDE SEQUENCE [LARGE SCALE GENOMIC DNA]</scope>
    <source>
        <tissue evidence="6">Nenye</tissue>
    </source>
</reference>
<dbReference type="PROSITE" id="PS00196">
    <property type="entry name" value="COPPER_BLUE"/>
    <property type="match status" value="1"/>
</dbReference>
<evidence type="ECO:0000256" key="4">
    <source>
        <dbReference type="SAM" id="SignalP"/>
    </source>
</evidence>
<accession>A0ABD3B6E3</accession>
<proteinExistence type="predicted"/>
<evidence type="ECO:0000313" key="7">
    <source>
        <dbReference type="Proteomes" id="UP001630127"/>
    </source>
</evidence>
<organism evidence="6 7">
    <name type="scientific">Cinchona calisaya</name>
    <dbReference type="NCBI Taxonomy" id="153742"/>
    <lineage>
        <taxon>Eukaryota</taxon>
        <taxon>Viridiplantae</taxon>
        <taxon>Streptophyta</taxon>
        <taxon>Embryophyta</taxon>
        <taxon>Tracheophyta</taxon>
        <taxon>Spermatophyta</taxon>
        <taxon>Magnoliopsida</taxon>
        <taxon>eudicotyledons</taxon>
        <taxon>Gunneridae</taxon>
        <taxon>Pentapetalae</taxon>
        <taxon>asterids</taxon>
        <taxon>lamiids</taxon>
        <taxon>Gentianales</taxon>
        <taxon>Rubiaceae</taxon>
        <taxon>Cinchonoideae</taxon>
        <taxon>Cinchoneae</taxon>
        <taxon>Cinchona</taxon>
    </lineage>
</organism>
<dbReference type="PROSITE" id="PS51485">
    <property type="entry name" value="PHYTOCYANIN"/>
    <property type="match status" value="1"/>
</dbReference>
<dbReference type="InterPro" id="IPR008972">
    <property type="entry name" value="Cupredoxin"/>
</dbReference>
<keyword evidence="7" id="KW-1185">Reference proteome</keyword>
<evidence type="ECO:0000313" key="6">
    <source>
        <dbReference type="EMBL" id="KAL3539099.1"/>
    </source>
</evidence>
<dbReference type="InterPro" id="IPR039391">
    <property type="entry name" value="Phytocyanin-like"/>
</dbReference>
<keyword evidence="2" id="KW-0186">Copper</keyword>
<feature type="signal peptide" evidence="4">
    <location>
        <begin position="1"/>
        <end position="29"/>
    </location>
</feature>
<dbReference type="Proteomes" id="UP001630127">
    <property type="component" value="Unassembled WGS sequence"/>
</dbReference>
<dbReference type="Pfam" id="PF02298">
    <property type="entry name" value="Cu_bind_like"/>
    <property type="match status" value="1"/>
</dbReference>
<dbReference type="PANTHER" id="PTHR33021:SF179">
    <property type="entry name" value="OS09G0541100 PROTEIN"/>
    <property type="match status" value="1"/>
</dbReference>
<keyword evidence="4" id="KW-0732">Signal</keyword>